<protein>
    <submittedName>
        <fullName evidence="1">Uncharacterized protein</fullName>
    </submittedName>
</protein>
<dbReference type="Proteomes" id="UP001205486">
    <property type="component" value="Unassembled WGS sequence"/>
</dbReference>
<accession>A0ACC6AHV8</accession>
<keyword evidence="2" id="KW-1185">Reference proteome</keyword>
<sequence length="32" mass="3790">MGVPVRMCTFVSLTLDVRVRVQHVRRFPNFDL</sequence>
<name>A0ACC6AHV8_NITWI</name>
<comment type="caution">
    <text evidence="1">The sequence shown here is derived from an EMBL/GenBank/DDBJ whole genome shotgun (WGS) entry which is preliminary data.</text>
</comment>
<evidence type="ECO:0000313" key="1">
    <source>
        <dbReference type="EMBL" id="MCP1999098.1"/>
    </source>
</evidence>
<organism evidence="1 2">
    <name type="scientific">Nitrobacter winogradskyi</name>
    <name type="common">Nitrobacter agilis</name>
    <dbReference type="NCBI Taxonomy" id="913"/>
    <lineage>
        <taxon>Bacteria</taxon>
        <taxon>Pseudomonadati</taxon>
        <taxon>Pseudomonadota</taxon>
        <taxon>Alphaproteobacteria</taxon>
        <taxon>Hyphomicrobiales</taxon>
        <taxon>Nitrobacteraceae</taxon>
        <taxon>Nitrobacter</taxon>
    </lineage>
</organism>
<evidence type="ECO:0000313" key="2">
    <source>
        <dbReference type="Proteomes" id="UP001205486"/>
    </source>
</evidence>
<gene>
    <name evidence="1" type="ORF">J2S34_001520</name>
</gene>
<proteinExistence type="predicted"/>
<dbReference type="EMBL" id="JALJZS010000001">
    <property type="protein sequence ID" value="MCP1999098.1"/>
    <property type="molecule type" value="Genomic_DNA"/>
</dbReference>
<reference evidence="1" key="1">
    <citation type="submission" date="2022-03" db="EMBL/GenBank/DDBJ databases">
        <title>Interactions between chemoautotrophic and heterotrophic bacteria.</title>
        <authorList>
            <person name="Santoro A."/>
        </authorList>
    </citation>
    <scope>NUCLEOTIDE SEQUENCE</scope>
    <source>
        <strain evidence="1">Nb-106</strain>
    </source>
</reference>